<name>A0A9P3C361_ASPVI</name>
<dbReference type="RefSeq" id="XP_043130439.1">
    <property type="nucleotide sequence ID" value="XM_043274504.1"/>
</dbReference>
<dbReference type="AlphaFoldDB" id="A0A9P3C361"/>
<accession>A0A9P3C361</accession>
<keyword evidence="4" id="KW-1185">Reference proteome</keyword>
<evidence type="ECO:0000256" key="2">
    <source>
        <dbReference type="SAM" id="Phobius"/>
    </source>
</evidence>
<keyword evidence="2" id="KW-0472">Membrane</keyword>
<dbReference type="Proteomes" id="UP000710440">
    <property type="component" value="Unassembled WGS sequence"/>
</dbReference>
<evidence type="ECO:0000313" key="4">
    <source>
        <dbReference type="Proteomes" id="UP000710440"/>
    </source>
</evidence>
<dbReference type="OrthoDB" id="10532441at2759"/>
<proteinExistence type="predicted"/>
<dbReference type="GeneID" id="66930893"/>
<evidence type="ECO:0000313" key="3">
    <source>
        <dbReference type="EMBL" id="GIK07253.1"/>
    </source>
</evidence>
<dbReference type="EMBL" id="BOPL01000013">
    <property type="protein sequence ID" value="GIK07253.1"/>
    <property type="molecule type" value="Genomic_DNA"/>
</dbReference>
<feature type="transmembrane region" description="Helical" evidence="2">
    <location>
        <begin position="6"/>
        <end position="26"/>
    </location>
</feature>
<organism evidence="3 4">
    <name type="scientific">Aspergillus viridinutans</name>
    <dbReference type="NCBI Taxonomy" id="75553"/>
    <lineage>
        <taxon>Eukaryota</taxon>
        <taxon>Fungi</taxon>
        <taxon>Dikarya</taxon>
        <taxon>Ascomycota</taxon>
        <taxon>Pezizomycotina</taxon>
        <taxon>Eurotiomycetes</taxon>
        <taxon>Eurotiomycetidae</taxon>
        <taxon>Eurotiales</taxon>
        <taxon>Aspergillaceae</taxon>
        <taxon>Aspergillus</taxon>
        <taxon>Aspergillus subgen. Fumigati</taxon>
    </lineage>
</organism>
<gene>
    <name evidence="3" type="ORF">Aspvir_002911</name>
</gene>
<feature type="region of interest" description="Disordered" evidence="1">
    <location>
        <begin position="51"/>
        <end position="85"/>
    </location>
</feature>
<keyword evidence="2" id="KW-0812">Transmembrane</keyword>
<reference evidence="3 4" key="1">
    <citation type="submission" date="2021-02" db="EMBL/GenBank/DDBJ databases">
        <title>Pan-genome distribution and transcriptional activeness of fungal secondary metabolism genes in Aspergillus section Fumigati.</title>
        <authorList>
            <person name="Takahashi H."/>
            <person name="Umemura M."/>
            <person name="Ninomiya A."/>
            <person name="Kusuya Y."/>
            <person name="Urayama S."/>
            <person name="Shimizu M."/>
            <person name="Watanabe A."/>
            <person name="Kamei K."/>
            <person name="Yaguchi T."/>
            <person name="Hagiwara D."/>
        </authorList>
    </citation>
    <scope>NUCLEOTIDE SEQUENCE [LARGE SCALE GENOMIC DNA]</scope>
    <source>
        <strain evidence="3 4">IFM 47045</strain>
    </source>
</reference>
<evidence type="ECO:0000256" key="1">
    <source>
        <dbReference type="SAM" id="MobiDB-lite"/>
    </source>
</evidence>
<comment type="caution">
    <text evidence="3">The sequence shown here is derived from an EMBL/GenBank/DDBJ whole genome shotgun (WGS) entry which is preliminary data.</text>
</comment>
<keyword evidence="2" id="KW-1133">Transmembrane helix</keyword>
<protein>
    <submittedName>
        <fullName evidence="3">Uncharacterized protein</fullName>
    </submittedName>
</protein>
<sequence>MAVSIDFIVGLIFNLMSLITSLITMWQTQKMLAMKQCPQYASLNDIEADGPSQVNAPITEKAPVTSRGEKERTEHPPSIASDLTKPPKAIVREKLYDSDSGSVVET</sequence>